<dbReference type="CDD" id="cd00077">
    <property type="entry name" value="HDc"/>
    <property type="match status" value="1"/>
</dbReference>
<dbReference type="OrthoDB" id="9798833at2"/>
<dbReference type="EMBL" id="LKEU01000030">
    <property type="protein sequence ID" value="OFV70475.1"/>
    <property type="molecule type" value="Genomic_DNA"/>
</dbReference>
<dbReference type="Proteomes" id="UP000322619">
    <property type="component" value="Unassembled WGS sequence"/>
</dbReference>
<organism evidence="2 4">
    <name type="scientific">Acetobacterium wieringae</name>
    <dbReference type="NCBI Taxonomy" id="52694"/>
    <lineage>
        <taxon>Bacteria</taxon>
        <taxon>Bacillati</taxon>
        <taxon>Bacillota</taxon>
        <taxon>Clostridia</taxon>
        <taxon>Eubacteriales</taxon>
        <taxon>Eubacteriaceae</taxon>
        <taxon>Acetobacterium</taxon>
    </lineage>
</organism>
<dbReference type="Gene3D" id="1.10.3210.10">
    <property type="entry name" value="Hypothetical protein af1432"/>
    <property type="match status" value="1"/>
</dbReference>
<comment type="caution">
    <text evidence="2">The sequence shown here is derived from an EMBL/GenBank/DDBJ whole genome shotgun (WGS) entry which is preliminary data.</text>
</comment>
<proteinExistence type="predicted"/>
<dbReference type="InterPro" id="IPR006675">
    <property type="entry name" value="HDIG_dom"/>
</dbReference>
<reference evidence="3 5" key="2">
    <citation type="submission" date="2019-08" db="EMBL/GenBank/DDBJ databases">
        <title>Isolation and enrichment of carboxydotrophic bacteria from anaerobic sludge for the production of bio-based chemicals from syngas.</title>
        <authorList>
            <person name="Antares A.L."/>
            <person name="Moreira J."/>
            <person name="Diender M."/>
            <person name="Parshina S.N."/>
            <person name="Stams A.J.M."/>
            <person name="Alves M."/>
            <person name="Alves J.I."/>
            <person name="Sousa D.Z."/>
        </authorList>
    </citation>
    <scope>NUCLEOTIDE SEQUENCE [LARGE SCALE GENOMIC DNA]</scope>
    <source>
        <strain evidence="3 5">JM</strain>
    </source>
</reference>
<dbReference type="Proteomes" id="UP000176244">
    <property type="component" value="Unassembled WGS sequence"/>
</dbReference>
<accession>A0A1F2PHE7</accession>
<dbReference type="NCBIfam" id="TIGR00277">
    <property type="entry name" value="HDIG"/>
    <property type="match status" value="1"/>
</dbReference>
<dbReference type="SUPFAM" id="SSF109604">
    <property type="entry name" value="HD-domain/PDEase-like"/>
    <property type="match status" value="1"/>
</dbReference>
<dbReference type="SMART" id="SM00471">
    <property type="entry name" value="HDc"/>
    <property type="match status" value="1"/>
</dbReference>
<evidence type="ECO:0000313" key="2">
    <source>
        <dbReference type="EMBL" id="OFV70475.1"/>
    </source>
</evidence>
<dbReference type="EC" id="3.1.4.52" evidence="2"/>
<dbReference type="STRING" id="52694.ACWI_19540"/>
<dbReference type="EMBL" id="VSLA01000024">
    <property type="protein sequence ID" value="TYC84669.1"/>
    <property type="molecule type" value="Genomic_DNA"/>
</dbReference>
<protein>
    <submittedName>
        <fullName evidence="2">Cyclic di-GMP phosphodiesterase response regulator RpfG</fullName>
        <ecNumber evidence="2">3.1.4.52</ecNumber>
    </submittedName>
    <submittedName>
        <fullName evidence="3">HD domain-containing protein</fullName>
    </submittedName>
</protein>
<evidence type="ECO:0000313" key="5">
    <source>
        <dbReference type="Proteomes" id="UP000322619"/>
    </source>
</evidence>
<dbReference type="PANTHER" id="PTHR43155">
    <property type="entry name" value="CYCLIC DI-GMP PHOSPHODIESTERASE PA4108-RELATED"/>
    <property type="match status" value="1"/>
</dbReference>
<dbReference type="InterPro" id="IPR037522">
    <property type="entry name" value="HD_GYP_dom"/>
</dbReference>
<dbReference type="RefSeq" id="WP_070371259.1">
    <property type="nucleotide sequence ID" value="NZ_CP097897.1"/>
</dbReference>
<sequence length="258" mass="29845">MTEKKASQDIYVFSRYLTEVDQRYRLAGNQEIFNGNFRSYIKRLIAKLKVTSFRDLEKYRNPRCASNCLPGHSIRTALLAMSLGQELGLREVEITEIGVGALLHDIGKLFLPREILDKPCKLSDQEFAVIKTHSEIGYQVLSGQKWLPQASIDIVHNHHERLDGSGYPRHLIGDEIHLYQRIVGVADVFDAMTSKRNYREALSYELAFQEIINESPQLLDGRIVFLLDDLIKRNKPTERESSERLKKRREICHYPCVE</sequence>
<dbReference type="InterPro" id="IPR003607">
    <property type="entry name" value="HD/PDEase_dom"/>
</dbReference>
<dbReference type="Pfam" id="PF13487">
    <property type="entry name" value="HD_5"/>
    <property type="match status" value="1"/>
</dbReference>
<dbReference type="PROSITE" id="PS51832">
    <property type="entry name" value="HD_GYP"/>
    <property type="match status" value="1"/>
</dbReference>
<dbReference type="AlphaFoldDB" id="A0A1F2PHE7"/>
<gene>
    <name evidence="2" type="primary">rpfG_9</name>
    <name evidence="2" type="ORF">ACWI_19540</name>
    <name evidence="3" type="ORF">FXB42_10010</name>
</gene>
<evidence type="ECO:0000313" key="3">
    <source>
        <dbReference type="EMBL" id="TYC84669.1"/>
    </source>
</evidence>
<keyword evidence="2" id="KW-0378">Hydrolase</keyword>
<dbReference type="PANTHER" id="PTHR43155:SF2">
    <property type="entry name" value="CYCLIC DI-GMP PHOSPHODIESTERASE PA4108"/>
    <property type="match status" value="1"/>
</dbReference>
<dbReference type="GO" id="GO:0071111">
    <property type="term" value="F:cyclic-guanylate-specific phosphodiesterase activity"/>
    <property type="evidence" value="ECO:0007669"/>
    <property type="project" value="UniProtKB-EC"/>
</dbReference>
<reference evidence="2 4" key="1">
    <citation type="submission" date="2015-09" db="EMBL/GenBank/DDBJ databases">
        <title>Genome sequence of Acetobacterium wieringae DSM 1911.</title>
        <authorList>
            <person name="Poehlein A."/>
            <person name="Bengelsdorf F.R."/>
            <person name="Schiel-Bengelsdorf B."/>
            <person name="Duerre P."/>
            <person name="Daniel R."/>
        </authorList>
    </citation>
    <scope>NUCLEOTIDE SEQUENCE [LARGE SCALE GENOMIC DNA]</scope>
    <source>
        <strain evidence="2 4">DSM 1911</strain>
    </source>
</reference>
<evidence type="ECO:0000259" key="1">
    <source>
        <dbReference type="PROSITE" id="PS51832"/>
    </source>
</evidence>
<name>A0A1F2PHE7_9FIRM</name>
<evidence type="ECO:0000313" key="4">
    <source>
        <dbReference type="Proteomes" id="UP000176244"/>
    </source>
</evidence>
<feature type="domain" description="HD-GYP" evidence="1">
    <location>
        <begin position="47"/>
        <end position="243"/>
    </location>
</feature>